<evidence type="ECO:0000256" key="2">
    <source>
        <dbReference type="ARBA" id="ARBA00022833"/>
    </source>
</evidence>
<feature type="region of interest" description="Disordered" evidence="7">
    <location>
        <begin position="419"/>
        <end position="480"/>
    </location>
</feature>
<evidence type="ECO:0000256" key="3">
    <source>
        <dbReference type="ARBA" id="ARBA00023015"/>
    </source>
</evidence>
<feature type="compositionally biased region" description="Basic and acidic residues" evidence="7">
    <location>
        <begin position="1013"/>
        <end position="1024"/>
    </location>
</feature>
<feature type="compositionally biased region" description="Basic and acidic residues" evidence="7">
    <location>
        <begin position="238"/>
        <end position="249"/>
    </location>
</feature>
<evidence type="ECO:0000256" key="5">
    <source>
        <dbReference type="ARBA" id="ARBA00023163"/>
    </source>
</evidence>
<dbReference type="AlphaFoldDB" id="M9M572"/>
<evidence type="ECO:0000256" key="1">
    <source>
        <dbReference type="ARBA" id="ARBA00022723"/>
    </source>
</evidence>
<feature type="compositionally biased region" description="Polar residues" evidence="7">
    <location>
        <begin position="283"/>
        <end position="292"/>
    </location>
</feature>
<feature type="region of interest" description="Disordered" evidence="7">
    <location>
        <begin position="195"/>
        <end position="297"/>
    </location>
</feature>
<proteinExistence type="predicted"/>
<dbReference type="PROSITE" id="PS50048">
    <property type="entry name" value="ZN2_CY6_FUNGAL_2"/>
    <property type="match status" value="1"/>
</dbReference>
<feature type="compositionally biased region" description="Polar residues" evidence="7">
    <location>
        <begin position="203"/>
        <end position="217"/>
    </location>
</feature>
<keyword evidence="4" id="KW-0238">DNA-binding</keyword>
<name>M9M572_PSEA3</name>
<evidence type="ECO:0000259" key="8">
    <source>
        <dbReference type="PROSITE" id="PS50048"/>
    </source>
</evidence>
<keyword evidence="3" id="KW-0805">Transcription regulation</keyword>
<dbReference type="InterPro" id="IPR007219">
    <property type="entry name" value="XnlR_reg_dom"/>
</dbReference>
<keyword evidence="6" id="KW-0539">Nucleus</keyword>
<dbReference type="OrthoDB" id="3364175at2759"/>
<dbReference type="GO" id="GO:0008270">
    <property type="term" value="F:zinc ion binding"/>
    <property type="evidence" value="ECO:0007669"/>
    <property type="project" value="InterPro"/>
</dbReference>
<dbReference type="EMBL" id="DF196782">
    <property type="protein sequence ID" value="GAC75645.1"/>
    <property type="molecule type" value="Genomic_DNA"/>
</dbReference>
<feature type="compositionally biased region" description="Low complexity" evidence="7">
    <location>
        <begin position="101"/>
        <end position="112"/>
    </location>
</feature>
<dbReference type="GO" id="GO:0001228">
    <property type="term" value="F:DNA-binding transcription activator activity, RNA polymerase II-specific"/>
    <property type="evidence" value="ECO:0007669"/>
    <property type="project" value="TreeGrafter"/>
</dbReference>
<keyword evidence="1" id="KW-0479">Metal-binding</keyword>
<keyword evidence="5" id="KW-0804">Transcription</keyword>
<feature type="region of interest" description="Disordered" evidence="7">
    <location>
        <begin position="87"/>
        <end position="112"/>
    </location>
</feature>
<reference evidence="10" key="1">
    <citation type="journal article" date="2013" name="Genome Announc.">
        <title>Genome sequence of the basidiomycetous yeast Pseudozyma antarctica T-34, a producer of the glycolipid biosurfactants mannosylerythritol lipids.</title>
        <authorList>
            <person name="Morita T."/>
            <person name="Koike H."/>
            <person name="Koyama Y."/>
            <person name="Hagiwara H."/>
            <person name="Ito E."/>
            <person name="Fukuoka T."/>
            <person name="Imura T."/>
            <person name="Machida M."/>
            <person name="Kitamoto D."/>
        </authorList>
    </citation>
    <scope>NUCLEOTIDE SEQUENCE [LARGE SCALE GENOMIC DNA]</scope>
    <source>
        <strain evidence="10">T-34</strain>
    </source>
</reference>
<protein>
    <recommendedName>
        <fullName evidence="8">Zn(2)-C6 fungal-type domain-containing protein</fullName>
    </recommendedName>
</protein>
<evidence type="ECO:0000313" key="10">
    <source>
        <dbReference type="Proteomes" id="UP000011976"/>
    </source>
</evidence>
<evidence type="ECO:0000256" key="4">
    <source>
        <dbReference type="ARBA" id="ARBA00023125"/>
    </source>
</evidence>
<feature type="compositionally biased region" description="Polar residues" evidence="7">
    <location>
        <begin position="251"/>
        <end position="274"/>
    </location>
</feature>
<dbReference type="SMART" id="SM00066">
    <property type="entry name" value="GAL4"/>
    <property type="match status" value="1"/>
</dbReference>
<dbReference type="STRING" id="1151754.M9M572"/>
<evidence type="ECO:0000256" key="7">
    <source>
        <dbReference type="SAM" id="MobiDB-lite"/>
    </source>
</evidence>
<keyword evidence="2" id="KW-0862">Zinc</keyword>
<dbReference type="SMART" id="SM00906">
    <property type="entry name" value="Fungal_trans"/>
    <property type="match status" value="1"/>
</dbReference>
<dbReference type="Gene3D" id="4.10.240.10">
    <property type="entry name" value="Zn(2)-C6 fungal-type DNA-binding domain"/>
    <property type="match status" value="1"/>
</dbReference>
<feature type="compositionally biased region" description="Low complexity" evidence="7">
    <location>
        <begin position="1027"/>
        <end position="1040"/>
    </location>
</feature>
<dbReference type="GO" id="GO:0006351">
    <property type="term" value="P:DNA-templated transcription"/>
    <property type="evidence" value="ECO:0007669"/>
    <property type="project" value="InterPro"/>
</dbReference>
<dbReference type="CDD" id="cd12148">
    <property type="entry name" value="fungal_TF_MHR"/>
    <property type="match status" value="1"/>
</dbReference>
<sequence>MRGACGDEDDGRQRAVAAGRVPSGHEVFPRLAQYRMPESVEICAVPRFLFRIPFYSTLLAWSTLSRGAKASVARWYNTIHIQQTFPTCPYPGESNGNPRGTTSTASTSTSASNISEANGSFASTSSAAFDHSSRSNSYIQDNGKRNRYQYSCLQCQRRKQRCSRTFPCEKCMQRGIAHLCSPPSNLHRPSRRIRMRQKRALAASSQDQDTSKQTLNQDMDDMDTYELDDEPDSLSPDAPHDTPASRRDGASMQSNHPFNQVGATEHSFSVFSTQHKSHEHQQPLHQNSQDANHTYAPYRPQHVSPMSPPRYLHNASLAQDRRSQNFFHMHPHADAAPLTSTPAGTNAVAKARALLSSSNRSLMSQHSSSDISTSPMHDVGALQTLAASSTLPTRGLAPDNRTDALAQLATVAQWPSLQQHETHLDRPMPEASATASSPDRALNSAAGASGRPFGSAIGLPAPASSRSWQSAHGPESDQRSMVDADDAFIGKPALNGLGWNPFRRHEGIGTDLLSWTGQLGRGFGLVIPKYELRSVQQSLPSRSEAHRLLQIYLDDFNWSRFPASPSELLKAVNACIDHCTISDDVQMLPLMAYCLSIFGLATLDLAVRPYPTRPSRTYFFAARKALSLSESLGLHTLDSLSASLNLCRYLDLCRVPRSTWLQVASCMRGAIDLGLHLDGAHLGQNCAATLHRRVLWSHIVHQDREWSVLFGRPMTEIPHSTTPVATLEDYLNFGLDLACAQYLVVRDAFRVFIERISRLFQEIAASSNSSPSSRIYDRALEIDRDIIEFTSSLPPCISSASPSSGGAMRQQDFATTFYHHLCTNQILFFRSLLHRPFWMESSDPVSAERYKRSRELCVELALSDLRSRRLLSRRIPVTMLCHLYGSAYSLLSMNTIIASDMLFALEFDEALHGDEVQERLGYIQEYVATVRANIQESRGDHLAVKELYVMRSLLKRIQDKVATLNPQSVGFQVLGVRYPGGCADRLDMTLTELQNAANMLLNMARAGVRIDDATRIPPSGEDKPLAGSRSATSSGESSHGIGAGAELPTGDQQTQGYSSRAFGYSGTEAELAGGTAKLAGDEDGMQTMLGAEGPSAVTPSADSLDLFLSNADEWLSSLLNPGAAAFSAPNQPLDFGFSLF</sequence>
<dbReference type="PANTHER" id="PTHR31944">
    <property type="entry name" value="HEME-RESPONSIVE ZINC FINGER TRANSCRIPTION FACTOR HAP1"/>
    <property type="match status" value="1"/>
</dbReference>
<organism evidence="9 10">
    <name type="scientific">Pseudozyma antarctica (strain T-34)</name>
    <name type="common">Yeast</name>
    <name type="synonym">Candida antarctica</name>
    <dbReference type="NCBI Taxonomy" id="1151754"/>
    <lineage>
        <taxon>Eukaryota</taxon>
        <taxon>Fungi</taxon>
        <taxon>Dikarya</taxon>
        <taxon>Basidiomycota</taxon>
        <taxon>Ustilaginomycotina</taxon>
        <taxon>Ustilaginomycetes</taxon>
        <taxon>Ustilaginales</taxon>
        <taxon>Ustilaginaceae</taxon>
        <taxon>Moesziomyces</taxon>
    </lineage>
</organism>
<feature type="region of interest" description="Disordered" evidence="7">
    <location>
        <begin position="1013"/>
        <end position="1059"/>
    </location>
</feature>
<evidence type="ECO:0000313" key="9">
    <source>
        <dbReference type="EMBL" id="GAC75645.1"/>
    </source>
</evidence>
<dbReference type="InterPro" id="IPR036864">
    <property type="entry name" value="Zn2-C6_fun-type_DNA-bd_sf"/>
</dbReference>
<feature type="domain" description="Zn(2)-C6 fungal-type" evidence="8">
    <location>
        <begin position="151"/>
        <end position="181"/>
    </location>
</feature>
<dbReference type="GO" id="GO:0005634">
    <property type="term" value="C:nucleus"/>
    <property type="evidence" value="ECO:0007669"/>
    <property type="project" value="TreeGrafter"/>
</dbReference>
<accession>M9M572</accession>
<dbReference type="InterPro" id="IPR051430">
    <property type="entry name" value="Fungal_TF_Env_Response"/>
</dbReference>
<dbReference type="InterPro" id="IPR001138">
    <property type="entry name" value="Zn2Cys6_DnaBD"/>
</dbReference>
<dbReference type="PANTHER" id="PTHR31944:SF131">
    <property type="entry name" value="HEME-RESPONSIVE ZINC FINGER TRANSCRIPTION FACTOR HAP1"/>
    <property type="match status" value="1"/>
</dbReference>
<dbReference type="Proteomes" id="UP000011976">
    <property type="component" value="Unassembled WGS sequence"/>
</dbReference>
<gene>
    <name evidence="9" type="ORF">PANT_16d00081</name>
</gene>
<dbReference type="CDD" id="cd00067">
    <property type="entry name" value="GAL4"/>
    <property type="match status" value="1"/>
</dbReference>
<feature type="compositionally biased region" description="Acidic residues" evidence="7">
    <location>
        <begin position="218"/>
        <end position="232"/>
    </location>
</feature>
<dbReference type="SUPFAM" id="SSF57701">
    <property type="entry name" value="Zn2/Cys6 DNA-binding domain"/>
    <property type="match status" value="1"/>
</dbReference>
<dbReference type="GO" id="GO:0000978">
    <property type="term" value="F:RNA polymerase II cis-regulatory region sequence-specific DNA binding"/>
    <property type="evidence" value="ECO:0007669"/>
    <property type="project" value="TreeGrafter"/>
</dbReference>
<evidence type="ECO:0000256" key="6">
    <source>
        <dbReference type="ARBA" id="ARBA00023242"/>
    </source>
</evidence>